<accession>A0A8X6V8A5</accession>
<dbReference type="GO" id="GO:0042800">
    <property type="term" value="F:histone H3K4 methyltransferase activity"/>
    <property type="evidence" value="ECO:0007669"/>
    <property type="project" value="TreeGrafter"/>
</dbReference>
<evidence type="ECO:0000313" key="1">
    <source>
        <dbReference type="EMBL" id="GFX98148.1"/>
    </source>
</evidence>
<dbReference type="GO" id="GO:0046975">
    <property type="term" value="F:histone H3K36 methyltransferase activity"/>
    <property type="evidence" value="ECO:0007669"/>
    <property type="project" value="TreeGrafter"/>
</dbReference>
<keyword evidence="2" id="KW-1185">Reference proteome</keyword>
<dbReference type="PANTHER" id="PTHR46060:SF2">
    <property type="entry name" value="HISTONE-LYSINE N-METHYLTRANSFERASE SETMAR"/>
    <property type="match status" value="1"/>
</dbReference>
<dbReference type="GO" id="GO:0000729">
    <property type="term" value="P:DNA double-strand break processing"/>
    <property type="evidence" value="ECO:0007669"/>
    <property type="project" value="TreeGrafter"/>
</dbReference>
<dbReference type="Proteomes" id="UP000887159">
    <property type="component" value="Unassembled WGS sequence"/>
</dbReference>
<comment type="caution">
    <text evidence="1">The sequence shown here is derived from an EMBL/GenBank/DDBJ whole genome shotgun (WGS) entry which is preliminary data.</text>
</comment>
<dbReference type="PANTHER" id="PTHR46060">
    <property type="entry name" value="MARINER MOS1 TRANSPOSASE-LIKE PROTEIN"/>
    <property type="match status" value="1"/>
</dbReference>
<gene>
    <name evidence="1" type="ORF">TNCV_4907921</name>
</gene>
<evidence type="ECO:0000313" key="2">
    <source>
        <dbReference type="Proteomes" id="UP000887159"/>
    </source>
</evidence>
<dbReference type="GO" id="GO:0044547">
    <property type="term" value="F:DNA topoisomerase binding"/>
    <property type="evidence" value="ECO:0007669"/>
    <property type="project" value="TreeGrafter"/>
</dbReference>
<dbReference type="GO" id="GO:0000793">
    <property type="term" value="C:condensed chromosome"/>
    <property type="evidence" value="ECO:0007669"/>
    <property type="project" value="TreeGrafter"/>
</dbReference>
<name>A0A8X6V8A5_TRICX</name>
<dbReference type="InterPro" id="IPR001888">
    <property type="entry name" value="Transposase_1"/>
</dbReference>
<dbReference type="GO" id="GO:0003697">
    <property type="term" value="F:single-stranded DNA binding"/>
    <property type="evidence" value="ECO:0007669"/>
    <property type="project" value="TreeGrafter"/>
</dbReference>
<dbReference type="GO" id="GO:0006303">
    <property type="term" value="P:double-strand break repair via nonhomologous end joining"/>
    <property type="evidence" value="ECO:0007669"/>
    <property type="project" value="TreeGrafter"/>
</dbReference>
<dbReference type="GO" id="GO:0031297">
    <property type="term" value="P:replication fork processing"/>
    <property type="evidence" value="ECO:0007669"/>
    <property type="project" value="TreeGrafter"/>
</dbReference>
<dbReference type="AlphaFoldDB" id="A0A8X6V8A5"/>
<sequence length="86" mass="9790">MDRISICEALAKQNEIDPFLKRMETGDGKGVTYDNIVRKRSSSKHGEGVQTVAKLELAVRKALLCIWWDCKGIIYYELLPYGQTLN</sequence>
<dbReference type="GO" id="GO:0044774">
    <property type="term" value="P:mitotic DNA integrity checkpoint signaling"/>
    <property type="evidence" value="ECO:0007669"/>
    <property type="project" value="TreeGrafter"/>
</dbReference>
<dbReference type="InterPro" id="IPR036397">
    <property type="entry name" value="RNaseH_sf"/>
</dbReference>
<dbReference type="GO" id="GO:0000014">
    <property type="term" value="F:single-stranded DNA endodeoxyribonuclease activity"/>
    <property type="evidence" value="ECO:0007669"/>
    <property type="project" value="TreeGrafter"/>
</dbReference>
<dbReference type="EMBL" id="BMAU01021201">
    <property type="protein sequence ID" value="GFX98148.1"/>
    <property type="molecule type" value="Genomic_DNA"/>
</dbReference>
<dbReference type="GO" id="GO:0035861">
    <property type="term" value="C:site of double-strand break"/>
    <property type="evidence" value="ECO:0007669"/>
    <property type="project" value="TreeGrafter"/>
</dbReference>
<reference evidence="1" key="1">
    <citation type="submission" date="2020-08" db="EMBL/GenBank/DDBJ databases">
        <title>Multicomponent nature underlies the extraordinary mechanical properties of spider dragline silk.</title>
        <authorList>
            <person name="Kono N."/>
            <person name="Nakamura H."/>
            <person name="Mori M."/>
            <person name="Yoshida Y."/>
            <person name="Ohtoshi R."/>
            <person name="Malay A.D."/>
            <person name="Moran D.A.P."/>
            <person name="Tomita M."/>
            <person name="Numata K."/>
            <person name="Arakawa K."/>
        </authorList>
    </citation>
    <scope>NUCLEOTIDE SEQUENCE</scope>
</reference>
<dbReference type="InterPro" id="IPR052709">
    <property type="entry name" value="Transposase-MT_Hybrid"/>
</dbReference>
<dbReference type="Gene3D" id="3.30.420.10">
    <property type="entry name" value="Ribonuclease H-like superfamily/Ribonuclease H"/>
    <property type="match status" value="1"/>
</dbReference>
<dbReference type="Pfam" id="PF01359">
    <property type="entry name" value="Transposase_1"/>
    <property type="match status" value="1"/>
</dbReference>
<proteinExistence type="predicted"/>
<dbReference type="GO" id="GO:0003690">
    <property type="term" value="F:double-stranded DNA binding"/>
    <property type="evidence" value="ECO:0007669"/>
    <property type="project" value="TreeGrafter"/>
</dbReference>
<dbReference type="GO" id="GO:0005634">
    <property type="term" value="C:nucleus"/>
    <property type="evidence" value="ECO:0007669"/>
    <property type="project" value="TreeGrafter"/>
</dbReference>
<dbReference type="GO" id="GO:0015074">
    <property type="term" value="P:DNA integration"/>
    <property type="evidence" value="ECO:0007669"/>
    <property type="project" value="TreeGrafter"/>
</dbReference>
<protein>
    <submittedName>
        <fullName evidence="1">Mariner transposase</fullName>
    </submittedName>
</protein>
<organism evidence="1 2">
    <name type="scientific">Trichonephila clavipes</name>
    <name type="common">Golden silk orbweaver</name>
    <name type="synonym">Nephila clavipes</name>
    <dbReference type="NCBI Taxonomy" id="2585209"/>
    <lineage>
        <taxon>Eukaryota</taxon>
        <taxon>Metazoa</taxon>
        <taxon>Ecdysozoa</taxon>
        <taxon>Arthropoda</taxon>
        <taxon>Chelicerata</taxon>
        <taxon>Arachnida</taxon>
        <taxon>Araneae</taxon>
        <taxon>Araneomorphae</taxon>
        <taxon>Entelegynae</taxon>
        <taxon>Araneoidea</taxon>
        <taxon>Nephilidae</taxon>
        <taxon>Trichonephila</taxon>
    </lineage>
</organism>